<reference evidence="1 2" key="1">
    <citation type="journal article" date="2017" name="Nat. Commun.">
        <title>Genome assembly with in vitro proximity ligation data and whole-genome triplication in lettuce.</title>
        <authorList>
            <person name="Reyes-Chin-Wo S."/>
            <person name="Wang Z."/>
            <person name="Yang X."/>
            <person name="Kozik A."/>
            <person name="Arikit S."/>
            <person name="Song C."/>
            <person name="Xia L."/>
            <person name="Froenicke L."/>
            <person name="Lavelle D.O."/>
            <person name="Truco M.J."/>
            <person name="Xia R."/>
            <person name="Zhu S."/>
            <person name="Xu C."/>
            <person name="Xu H."/>
            <person name="Xu X."/>
            <person name="Cox K."/>
            <person name="Korf I."/>
            <person name="Meyers B.C."/>
            <person name="Michelmore R.W."/>
        </authorList>
    </citation>
    <scope>NUCLEOTIDE SEQUENCE [LARGE SCALE GENOMIC DNA]</scope>
    <source>
        <strain evidence="2">cv. Salinas</strain>
        <tissue evidence="1">Seedlings</tissue>
    </source>
</reference>
<evidence type="ECO:0000313" key="1">
    <source>
        <dbReference type="EMBL" id="KAJ0220129.1"/>
    </source>
</evidence>
<dbReference type="Proteomes" id="UP000235145">
    <property type="component" value="Unassembled WGS sequence"/>
</dbReference>
<organism evidence="1 2">
    <name type="scientific">Lactuca sativa</name>
    <name type="common">Garden lettuce</name>
    <dbReference type="NCBI Taxonomy" id="4236"/>
    <lineage>
        <taxon>Eukaryota</taxon>
        <taxon>Viridiplantae</taxon>
        <taxon>Streptophyta</taxon>
        <taxon>Embryophyta</taxon>
        <taxon>Tracheophyta</taxon>
        <taxon>Spermatophyta</taxon>
        <taxon>Magnoliopsida</taxon>
        <taxon>eudicotyledons</taxon>
        <taxon>Gunneridae</taxon>
        <taxon>Pentapetalae</taxon>
        <taxon>asterids</taxon>
        <taxon>campanulids</taxon>
        <taxon>Asterales</taxon>
        <taxon>Asteraceae</taxon>
        <taxon>Cichorioideae</taxon>
        <taxon>Cichorieae</taxon>
        <taxon>Lactucinae</taxon>
        <taxon>Lactuca</taxon>
    </lineage>
</organism>
<keyword evidence="2" id="KW-1185">Reference proteome</keyword>
<accession>A0A9R1XSJ8</accession>
<dbReference type="AlphaFoldDB" id="A0A9R1XSJ8"/>
<proteinExistence type="predicted"/>
<sequence>MRNLSVSKQVKNLRIGAMMRTGLISVAVVEAYKMLPNLDLLVSSRLGIIDMECELTDPDNLSNQIRTLKSINVDEVMEVNVDMKKSTNQWHVCDLHGEESYKKLISIIKC</sequence>
<protein>
    <submittedName>
        <fullName evidence="1">Uncharacterized protein</fullName>
    </submittedName>
</protein>
<gene>
    <name evidence="1" type="ORF">LSAT_V11C200066100</name>
</gene>
<name>A0A9R1XSJ8_LACSA</name>
<comment type="caution">
    <text evidence="1">The sequence shown here is derived from an EMBL/GenBank/DDBJ whole genome shotgun (WGS) entry which is preliminary data.</text>
</comment>
<evidence type="ECO:0000313" key="2">
    <source>
        <dbReference type="Proteomes" id="UP000235145"/>
    </source>
</evidence>
<dbReference type="EMBL" id="NBSK02000002">
    <property type="protein sequence ID" value="KAJ0220129.1"/>
    <property type="molecule type" value="Genomic_DNA"/>
</dbReference>